<dbReference type="OrthoDB" id="958254at2759"/>
<dbReference type="Proteomes" id="UP000614601">
    <property type="component" value="Unassembled WGS sequence"/>
</dbReference>
<evidence type="ECO:0000256" key="2">
    <source>
        <dbReference type="ARBA" id="ARBA00023180"/>
    </source>
</evidence>
<dbReference type="PANTHER" id="PTHR13234:SF70">
    <property type="entry name" value="GILT-LIKE PROTEIN C02D5.2"/>
    <property type="match status" value="1"/>
</dbReference>
<dbReference type="EMBL" id="CAJFCW020000002">
    <property type="protein sequence ID" value="CAG9097673.1"/>
    <property type="molecule type" value="Genomic_DNA"/>
</dbReference>
<dbReference type="PANTHER" id="PTHR13234">
    <property type="entry name" value="GAMMA-INTERFERON INDUCIBLE LYSOSOMAL THIOL REDUCTASE GILT"/>
    <property type="match status" value="1"/>
</dbReference>
<evidence type="ECO:0000313" key="3">
    <source>
        <dbReference type="EMBL" id="CAD5212812.1"/>
    </source>
</evidence>
<gene>
    <name evidence="3" type="ORF">BOKJ2_LOCUS4613</name>
</gene>
<organism evidence="3 4">
    <name type="scientific">Bursaphelenchus okinawaensis</name>
    <dbReference type="NCBI Taxonomy" id="465554"/>
    <lineage>
        <taxon>Eukaryota</taxon>
        <taxon>Metazoa</taxon>
        <taxon>Ecdysozoa</taxon>
        <taxon>Nematoda</taxon>
        <taxon>Chromadorea</taxon>
        <taxon>Rhabditida</taxon>
        <taxon>Tylenchina</taxon>
        <taxon>Tylenchomorpha</taxon>
        <taxon>Aphelenchoidea</taxon>
        <taxon>Aphelenchoididae</taxon>
        <taxon>Bursaphelenchus</taxon>
    </lineage>
</organism>
<dbReference type="AlphaFoldDB" id="A0A811KAM8"/>
<keyword evidence="4" id="KW-1185">Reference proteome</keyword>
<accession>A0A811KAM8</accession>
<comment type="similarity">
    <text evidence="1">Belongs to the GILT family.</text>
</comment>
<sequence length="154" mass="17684">MDVNIVPFGDANCTKIGTRHYECNCQHGALECALNTLMNCVKERYVNIFQHYIPLIVCIQGEQSIESAVNKCFKDDKVKKELTTCAYSKHGRFLLARAGQLTKPRFTKRFFVPGVIINDSNYTINDVFEFRSRVCTEMNLSLELVECKNVNLYK</sequence>
<reference evidence="3" key="1">
    <citation type="submission" date="2020-09" db="EMBL/GenBank/DDBJ databases">
        <authorList>
            <person name="Kikuchi T."/>
        </authorList>
    </citation>
    <scope>NUCLEOTIDE SEQUENCE</scope>
    <source>
        <strain evidence="3">SH1</strain>
    </source>
</reference>
<dbReference type="Proteomes" id="UP000783686">
    <property type="component" value="Unassembled WGS sequence"/>
</dbReference>
<protein>
    <submittedName>
        <fullName evidence="3">Uncharacterized protein</fullName>
    </submittedName>
</protein>
<keyword evidence="2" id="KW-0325">Glycoprotein</keyword>
<evidence type="ECO:0000256" key="1">
    <source>
        <dbReference type="ARBA" id="ARBA00005679"/>
    </source>
</evidence>
<comment type="caution">
    <text evidence="3">The sequence shown here is derived from an EMBL/GenBank/DDBJ whole genome shotgun (WGS) entry which is preliminary data.</text>
</comment>
<evidence type="ECO:0000313" key="4">
    <source>
        <dbReference type="Proteomes" id="UP000614601"/>
    </source>
</evidence>
<dbReference type="InterPro" id="IPR004911">
    <property type="entry name" value="Interferon-induced_GILT"/>
</dbReference>
<dbReference type="GO" id="GO:0016671">
    <property type="term" value="F:oxidoreductase activity, acting on a sulfur group of donors, disulfide as acceptor"/>
    <property type="evidence" value="ECO:0007669"/>
    <property type="project" value="InterPro"/>
</dbReference>
<dbReference type="Pfam" id="PF03227">
    <property type="entry name" value="GILT"/>
    <property type="match status" value="1"/>
</dbReference>
<proteinExistence type="inferred from homology"/>
<name>A0A811KAM8_9BILA</name>
<dbReference type="EMBL" id="CAJFDH010000002">
    <property type="protein sequence ID" value="CAD5212812.1"/>
    <property type="molecule type" value="Genomic_DNA"/>
</dbReference>